<dbReference type="STRING" id="1182543.W9WUM8"/>
<comment type="caution">
    <text evidence="5">The sequence shown here is derived from an EMBL/GenBank/DDBJ whole genome shotgun (WGS) entry which is preliminary data.</text>
</comment>
<evidence type="ECO:0000256" key="3">
    <source>
        <dbReference type="PROSITE-ProRule" id="PRU00023"/>
    </source>
</evidence>
<dbReference type="PANTHER" id="PTHR24180">
    <property type="entry name" value="CYCLIN-DEPENDENT KINASE INHIBITOR 2C-RELATED"/>
    <property type="match status" value="1"/>
</dbReference>
<gene>
    <name evidence="5" type="ORF">A1O5_05486</name>
</gene>
<evidence type="ECO:0000313" key="5">
    <source>
        <dbReference type="EMBL" id="EXJ71678.1"/>
    </source>
</evidence>
<dbReference type="eggNOG" id="ENOG502RS6K">
    <property type="taxonomic scope" value="Eukaryota"/>
</dbReference>
<accession>W9WUM8</accession>
<evidence type="ECO:0000256" key="2">
    <source>
        <dbReference type="ARBA" id="ARBA00023043"/>
    </source>
</evidence>
<keyword evidence="2 3" id="KW-0040">ANK repeat</keyword>
<keyword evidence="1" id="KW-0677">Repeat</keyword>
<proteinExistence type="predicted"/>
<dbReference type="PROSITE" id="PS50297">
    <property type="entry name" value="ANK_REP_REGION"/>
    <property type="match status" value="1"/>
</dbReference>
<dbReference type="SMART" id="SM00248">
    <property type="entry name" value="ANK"/>
    <property type="match status" value="3"/>
</dbReference>
<feature type="region of interest" description="Disordered" evidence="4">
    <location>
        <begin position="1"/>
        <end position="23"/>
    </location>
</feature>
<dbReference type="InterPro" id="IPR051637">
    <property type="entry name" value="Ank_repeat_dom-contain_49"/>
</dbReference>
<organism evidence="5 6">
    <name type="scientific">Cladophialophora psammophila CBS 110553</name>
    <dbReference type="NCBI Taxonomy" id="1182543"/>
    <lineage>
        <taxon>Eukaryota</taxon>
        <taxon>Fungi</taxon>
        <taxon>Dikarya</taxon>
        <taxon>Ascomycota</taxon>
        <taxon>Pezizomycotina</taxon>
        <taxon>Eurotiomycetes</taxon>
        <taxon>Chaetothyriomycetidae</taxon>
        <taxon>Chaetothyriales</taxon>
        <taxon>Herpotrichiellaceae</taxon>
        <taxon>Cladophialophora</taxon>
    </lineage>
</organism>
<dbReference type="OrthoDB" id="366390at2759"/>
<dbReference type="Pfam" id="PF12796">
    <property type="entry name" value="Ank_2"/>
    <property type="match status" value="1"/>
</dbReference>
<evidence type="ECO:0000313" key="6">
    <source>
        <dbReference type="Proteomes" id="UP000019471"/>
    </source>
</evidence>
<keyword evidence="6" id="KW-1185">Reference proteome</keyword>
<protein>
    <submittedName>
        <fullName evidence="5">Uncharacterized protein</fullName>
    </submittedName>
</protein>
<evidence type="ECO:0000256" key="4">
    <source>
        <dbReference type="SAM" id="MobiDB-lite"/>
    </source>
</evidence>
<dbReference type="Proteomes" id="UP000019471">
    <property type="component" value="Unassembled WGS sequence"/>
</dbReference>
<dbReference type="InterPro" id="IPR002110">
    <property type="entry name" value="Ankyrin_rpt"/>
</dbReference>
<reference evidence="5 6" key="1">
    <citation type="submission" date="2013-03" db="EMBL/GenBank/DDBJ databases">
        <title>The Genome Sequence of Cladophialophora psammophila CBS 110553.</title>
        <authorList>
            <consortium name="The Broad Institute Genomics Platform"/>
            <person name="Cuomo C."/>
            <person name="de Hoog S."/>
            <person name="Gorbushina A."/>
            <person name="Walker B."/>
            <person name="Young S.K."/>
            <person name="Zeng Q."/>
            <person name="Gargeya S."/>
            <person name="Fitzgerald M."/>
            <person name="Haas B."/>
            <person name="Abouelleil A."/>
            <person name="Allen A.W."/>
            <person name="Alvarado L."/>
            <person name="Arachchi H.M."/>
            <person name="Berlin A.M."/>
            <person name="Chapman S.B."/>
            <person name="Gainer-Dewar J."/>
            <person name="Goldberg J."/>
            <person name="Griggs A."/>
            <person name="Gujja S."/>
            <person name="Hansen M."/>
            <person name="Howarth C."/>
            <person name="Imamovic A."/>
            <person name="Ireland A."/>
            <person name="Larimer J."/>
            <person name="McCowan C."/>
            <person name="Murphy C."/>
            <person name="Pearson M."/>
            <person name="Poon T.W."/>
            <person name="Priest M."/>
            <person name="Roberts A."/>
            <person name="Saif S."/>
            <person name="Shea T."/>
            <person name="Sisk P."/>
            <person name="Sykes S."/>
            <person name="Wortman J."/>
            <person name="Nusbaum C."/>
            <person name="Birren B."/>
        </authorList>
    </citation>
    <scope>NUCLEOTIDE SEQUENCE [LARGE SCALE GENOMIC DNA]</scope>
    <source>
        <strain evidence="5 6">CBS 110553</strain>
    </source>
</reference>
<sequence>MASSQRLGRPTPHTTGPTPKHFSTHNTSLITSCCMQSATCIHRKVAAALQNIEAISHLCKEDFDKVDVFGDGILHIAARYGATFDVLGQLLAQSSTSNRTNIYGESFLHLLDQSWLTDKVDHFHRLLAIAGHQGFRYHSRDRHGRTFLAMFLADDRLCTLTIPQLLDALEAVLSSDERWLKVALLDPSQGWPRLIDRLKALIERVLQNCVAASDFPIVRRCSAIHCRLLDLENAIPELSSGQMSLQRLPLSKKSVWQRLQAGDDPDSYDENGHTWLMRIVQNISASKISPQDGAELLKILLRAGADVRKRDPMDQTVLHHAASLGEHTAVNILIEHGADVNARNLLEQKPVNLATDALGCNPRHPVLAPKLYQTFQILKAYESRTDSTGLETSGG</sequence>
<dbReference type="Gene3D" id="1.25.40.20">
    <property type="entry name" value="Ankyrin repeat-containing domain"/>
    <property type="match status" value="2"/>
</dbReference>
<dbReference type="InterPro" id="IPR036770">
    <property type="entry name" value="Ankyrin_rpt-contain_sf"/>
</dbReference>
<name>W9WUM8_9EURO</name>
<evidence type="ECO:0000256" key="1">
    <source>
        <dbReference type="ARBA" id="ARBA00022737"/>
    </source>
</evidence>
<dbReference type="PANTHER" id="PTHR24180:SF45">
    <property type="entry name" value="POLY [ADP-RIBOSE] POLYMERASE TANKYRASE"/>
    <property type="match status" value="1"/>
</dbReference>
<feature type="compositionally biased region" description="Low complexity" evidence="4">
    <location>
        <begin position="10"/>
        <end position="19"/>
    </location>
</feature>
<dbReference type="GeneID" id="19190204"/>
<dbReference type="PROSITE" id="PS51257">
    <property type="entry name" value="PROKAR_LIPOPROTEIN"/>
    <property type="match status" value="1"/>
</dbReference>
<dbReference type="PROSITE" id="PS50088">
    <property type="entry name" value="ANK_REPEAT"/>
    <property type="match status" value="1"/>
</dbReference>
<dbReference type="SUPFAM" id="SSF48403">
    <property type="entry name" value="Ankyrin repeat"/>
    <property type="match status" value="1"/>
</dbReference>
<feature type="repeat" description="ANK" evidence="3">
    <location>
        <begin position="313"/>
        <end position="345"/>
    </location>
</feature>
<dbReference type="AlphaFoldDB" id="W9WUM8"/>
<dbReference type="RefSeq" id="XP_007744277.1">
    <property type="nucleotide sequence ID" value="XM_007746087.1"/>
</dbReference>
<dbReference type="HOGENOM" id="CLU_714873_0_0_1"/>
<dbReference type="EMBL" id="AMGX01000007">
    <property type="protein sequence ID" value="EXJ71678.1"/>
    <property type="molecule type" value="Genomic_DNA"/>
</dbReference>